<evidence type="ECO:0000313" key="3">
    <source>
        <dbReference type="Proteomes" id="UP000642910"/>
    </source>
</evidence>
<dbReference type="PROSITE" id="PS50883">
    <property type="entry name" value="EAL"/>
    <property type="match status" value="1"/>
</dbReference>
<dbReference type="Pfam" id="PF00563">
    <property type="entry name" value="EAL"/>
    <property type="match status" value="1"/>
</dbReference>
<dbReference type="SMART" id="SM00052">
    <property type="entry name" value="EAL"/>
    <property type="match status" value="1"/>
</dbReference>
<comment type="caution">
    <text evidence="2">The sequence shown here is derived from an EMBL/GenBank/DDBJ whole genome shotgun (WGS) entry which is preliminary data.</text>
</comment>
<dbReference type="InterPro" id="IPR050706">
    <property type="entry name" value="Cyclic-di-GMP_PDE-like"/>
</dbReference>
<evidence type="ECO:0000259" key="1">
    <source>
        <dbReference type="PROSITE" id="PS50883"/>
    </source>
</evidence>
<dbReference type="Gene3D" id="3.20.20.450">
    <property type="entry name" value="EAL domain"/>
    <property type="match status" value="1"/>
</dbReference>
<dbReference type="CDD" id="cd01948">
    <property type="entry name" value="EAL"/>
    <property type="match status" value="1"/>
</dbReference>
<dbReference type="RefSeq" id="WP_195867068.1">
    <property type="nucleotide sequence ID" value="NZ_JADPKZ010000028.1"/>
</dbReference>
<organism evidence="2 3">
    <name type="scientific">Alicyclobacillus mali</name>
    <name type="common">ex Roth et al. 2021</name>
    <dbReference type="NCBI Taxonomy" id="1123961"/>
    <lineage>
        <taxon>Bacteria</taxon>
        <taxon>Bacillati</taxon>
        <taxon>Bacillota</taxon>
        <taxon>Bacilli</taxon>
        <taxon>Bacillales</taxon>
        <taxon>Alicyclobacillaceae</taxon>
        <taxon>Alicyclobacillus</taxon>
    </lineage>
</organism>
<protein>
    <submittedName>
        <fullName evidence="2">EAL domain-containing protein</fullName>
    </submittedName>
</protein>
<gene>
    <name evidence="2" type="ORF">IW967_02910</name>
</gene>
<dbReference type="PANTHER" id="PTHR33121">
    <property type="entry name" value="CYCLIC DI-GMP PHOSPHODIESTERASE PDEF"/>
    <property type="match status" value="1"/>
</dbReference>
<sequence length="201" mass="23014">MTMRLQPIVRIPQRTCVGHELLIAHPRDTLNLVAQAGLLGELDRYIVHTARKLAQERQDYVFVNVTSELLNARSLPFNHSDSLRGLVLEITERGRLDMEAVAAYLEPFRKHGLEVALDDLGTGYNGFSRWSVLRPEWVKATWSEELVDFFPMMIQTARRLRARLIVERVEMPEQESWLVELGVEYGQGFLYGRPIPLGAVS</sequence>
<name>A0ABS0F0M0_9BACL</name>
<proteinExistence type="predicted"/>
<dbReference type="Proteomes" id="UP000642910">
    <property type="component" value="Unassembled WGS sequence"/>
</dbReference>
<dbReference type="PANTHER" id="PTHR33121:SF78">
    <property type="entry name" value="CYCLIC DI-GMP PHOSPHODIESTERASE PDEH"/>
    <property type="match status" value="1"/>
</dbReference>
<dbReference type="InterPro" id="IPR001633">
    <property type="entry name" value="EAL_dom"/>
</dbReference>
<keyword evidence="3" id="KW-1185">Reference proteome</keyword>
<accession>A0ABS0F0M0</accession>
<feature type="domain" description="EAL" evidence="1">
    <location>
        <begin position="1"/>
        <end position="201"/>
    </location>
</feature>
<dbReference type="EMBL" id="JADPKZ010000028">
    <property type="protein sequence ID" value="MBF8376823.1"/>
    <property type="molecule type" value="Genomic_DNA"/>
</dbReference>
<reference evidence="2 3" key="1">
    <citation type="submission" date="2020-11" db="EMBL/GenBank/DDBJ databases">
        <title>Genomic insight of Alicyclobacillus mali FL 18 reveals a new arsenic-resistant strain, with potential in environmental biotechnology.</title>
        <authorList>
            <person name="Fiorentino G."/>
            <person name="Gallo G."/>
            <person name="Aulitto M."/>
        </authorList>
    </citation>
    <scope>NUCLEOTIDE SEQUENCE [LARGE SCALE GENOMIC DNA]</scope>
    <source>
        <strain evidence="2 3">FL 18</strain>
    </source>
</reference>
<evidence type="ECO:0000313" key="2">
    <source>
        <dbReference type="EMBL" id="MBF8376823.1"/>
    </source>
</evidence>
<dbReference type="SUPFAM" id="SSF141868">
    <property type="entry name" value="EAL domain-like"/>
    <property type="match status" value="1"/>
</dbReference>
<dbReference type="InterPro" id="IPR035919">
    <property type="entry name" value="EAL_sf"/>
</dbReference>